<evidence type="ECO:0000313" key="2">
    <source>
        <dbReference type="Proteomes" id="UP000789525"/>
    </source>
</evidence>
<accession>A0ACA9KJ46</accession>
<proteinExistence type="predicted"/>
<name>A0ACA9KJ46_9GLOM</name>
<dbReference type="Proteomes" id="UP000789525">
    <property type="component" value="Unassembled WGS sequence"/>
</dbReference>
<keyword evidence="2" id="KW-1185">Reference proteome</keyword>
<organism evidence="1 2">
    <name type="scientific">Acaulospora colombiana</name>
    <dbReference type="NCBI Taxonomy" id="27376"/>
    <lineage>
        <taxon>Eukaryota</taxon>
        <taxon>Fungi</taxon>
        <taxon>Fungi incertae sedis</taxon>
        <taxon>Mucoromycota</taxon>
        <taxon>Glomeromycotina</taxon>
        <taxon>Glomeromycetes</taxon>
        <taxon>Diversisporales</taxon>
        <taxon>Acaulosporaceae</taxon>
        <taxon>Acaulospora</taxon>
    </lineage>
</organism>
<sequence length="262" mass="29687">MTSNMPCTSSKDCDIEELLCALDQNTNSYKCKPNAFVPRDTRIIYHLFLPRYPSKERKTYDQTSQPPPSQKGLYARMKLLDVGKSCVSDEQCFSNNCENSVCTLINESAIRKQSVIAAVKNVQFNSMCSTQRLSIASTTSKTNSIITINGENITDGPYFGDQNPYILPLHRSSNSFTSDHIFSLFSNQHSHERRYTPAFLPIIPQATLRNSPEEWENGNSFPEKRTNGTLHPRYSPDERTPLDLVENTFNECPPPAYLKAEK</sequence>
<dbReference type="EMBL" id="CAJVPT010002198">
    <property type="protein sequence ID" value="CAG8477146.1"/>
    <property type="molecule type" value="Genomic_DNA"/>
</dbReference>
<gene>
    <name evidence="1" type="ORF">ACOLOM_LOCUS1844</name>
</gene>
<evidence type="ECO:0000313" key="1">
    <source>
        <dbReference type="EMBL" id="CAG8477146.1"/>
    </source>
</evidence>
<comment type="caution">
    <text evidence="1">The sequence shown here is derived from an EMBL/GenBank/DDBJ whole genome shotgun (WGS) entry which is preliminary data.</text>
</comment>
<protein>
    <submittedName>
        <fullName evidence="1">17634_t:CDS:1</fullName>
    </submittedName>
</protein>
<reference evidence="1" key="1">
    <citation type="submission" date="2021-06" db="EMBL/GenBank/DDBJ databases">
        <authorList>
            <person name="Kallberg Y."/>
            <person name="Tangrot J."/>
            <person name="Rosling A."/>
        </authorList>
    </citation>
    <scope>NUCLEOTIDE SEQUENCE</scope>
    <source>
        <strain evidence="1">CL356</strain>
    </source>
</reference>